<dbReference type="EMBL" id="LR798334">
    <property type="protein sequence ID" value="CAB5224374.1"/>
    <property type="molecule type" value="Genomic_DNA"/>
</dbReference>
<evidence type="ECO:0000313" key="1">
    <source>
        <dbReference type="EMBL" id="CAB5224374.1"/>
    </source>
</evidence>
<reference evidence="1" key="1">
    <citation type="submission" date="2020-05" db="EMBL/GenBank/DDBJ databases">
        <authorList>
            <person name="Chiriac C."/>
            <person name="Salcher M."/>
            <person name="Ghai R."/>
            <person name="Kavagutti S V."/>
        </authorList>
    </citation>
    <scope>NUCLEOTIDE SEQUENCE</scope>
</reference>
<organism evidence="1">
    <name type="scientific">uncultured Caudovirales phage</name>
    <dbReference type="NCBI Taxonomy" id="2100421"/>
    <lineage>
        <taxon>Viruses</taxon>
        <taxon>Duplodnaviria</taxon>
        <taxon>Heunggongvirae</taxon>
        <taxon>Uroviricota</taxon>
        <taxon>Caudoviricetes</taxon>
        <taxon>Peduoviridae</taxon>
        <taxon>Maltschvirus</taxon>
        <taxon>Maltschvirus maltsch</taxon>
    </lineage>
</organism>
<gene>
    <name evidence="1" type="ORF">UFOVP735_63</name>
</gene>
<proteinExistence type="predicted"/>
<accession>A0A6J7X2J2</accession>
<name>A0A6J7X2J2_9CAUD</name>
<protein>
    <submittedName>
        <fullName evidence="1">Uncharacterized protein</fullName>
    </submittedName>
</protein>
<sequence>MSPTDKIVSFKPAFTVASEAPTNEPESMTEMEAAIVDIATFLLDNKHRVQNFVCGIACEPDAAEADENDTEFHLITSPIEARDYALALKMFEDGFRRNLGHTKVIEE</sequence>